<protein>
    <recommendedName>
        <fullName evidence="1">Mic1 domain-containing protein</fullName>
    </recommendedName>
</protein>
<sequence length="788" mass="93996">MSLAKFLQYIQISFLNEFWNSLRPESQLFYDRGNEIFIFRELNQIFIISKNQLQTVNRIKIPYIGMIYSMNAQQDLSYVAYQTSENQLSLFSTKANRQFFYTVQTEKNSQIIQFEWAKGCLGMYDILVVENHGIHLLKIDDQVKKVKFFQQKISWCWYEPKNEVLATCSTHHNGLISTYFFKEKRKDFKFKGQDFYLEDFEPKEGTSTFASLFKSKKSDIQQFVAPTDKKNKDLCQDDQQCESIYRVYLIYIYGKSLLAYSNSFTGKLIFYQIQYEKITKKKYLLEFPSDIAINLSVIDNLIVLSTFNEKVSIVFDVQNKKKPEQPLESPQCILQQQEIIYNKIEKKQGIQQYQVIKESQTIDSAKKNSNKNLDDIQNNDQVQEQQQISMVKEKQQEIDEKCDIMKEEVDISQQKQNLDESDKQDKQKYIQNQNIQQNEEIQQFSNSYFVYDVQTLFEEIKQNDEYFLKFVAKLKLQHLQKNDVQVQDEQSRIYEQSCNYQGDDLIINYKEKQIYQFTLNLKHLPKIFEDECDAFCVLLRRNNCKNALFQFLIQLALNNKSIQIFSQIFKHILEIFLRSLQEKVGNTQVEKLLNEYTVLYPQDLRQNFFLCLSEDENMKKQFLIEILIEFIRQFQEKLKDYKIAIHEVQNLLVKLLIKTNRYTQLHFLIQYQVLTDNADFAKLLIDISNKESLEQRNLQPYQPAFQLGIDMFFRLQKYEELLDYLLKFGKFHDAVFLLKKIPNIRMKLQPIQQGIRIADCQKEDLLVFLEDAYRKQKTYFSVAEVKTL</sequence>
<dbReference type="InterPro" id="IPR040371">
    <property type="entry name" value="RMC1"/>
</dbReference>
<dbReference type="Proteomes" id="UP000689195">
    <property type="component" value="Unassembled WGS sequence"/>
</dbReference>
<keyword evidence="3" id="KW-1185">Reference proteome</keyword>
<dbReference type="GO" id="GO:0031902">
    <property type="term" value="C:late endosome membrane"/>
    <property type="evidence" value="ECO:0007669"/>
    <property type="project" value="TreeGrafter"/>
</dbReference>
<organism evidence="2 3">
    <name type="scientific">Paramecium pentaurelia</name>
    <dbReference type="NCBI Taxonomy" id="43138"/>
    <lineage>
        <taxon>Eukaryota</taxon>
        <taxon>Sar</taxon>
        <taxon>Alveolata</taxon>
        <taxon>Ciliophora</taxon>
        <taxon>Intramacronucleata</taxon>
        <taxon>Oligohymenophorea</taxon>
        <taxon>Peniculida</taxon>
        <taxon>Parameciidae</taxon>
        <taxon>Paramecium</taxon>
    </lineage>
</organism>
<comment type="caution">
    <text evidence="2">The sequence shown here is derived from an EMBL/GenBank/DDBJ whole genome shotgun (WGS) entry which is preliminary data.</text>
</comment>
<dbReference type="PANTHER" id="PTHR12897">
    <property type="entry name" value="COLON CANCER-ASSOCIATED PROTEIN MIC1"/>
    <property type="match status" value="1"/>
</dbReference>
<dbReference type="GO" id="GO:0035658">
    <property type="term" value="C:Mon1-Ccz1 complex"/>
    <property type="evidence" value="ECO:0007669"/>
    <property type="project" value="InterPro"/>
</dbReference>
<dbReference type="OrthoDB" id="305976at2759"/>
<gene>
    <name evidence="2" type="ORF">PPENT_87.1.T0410300</name>
</gene>
<dbReference type="Pfam" id="PF07035">
    <property type="entry name" value="RMC1_C"/>
    <property type="match status" value="1"/>
</dbReference>
<proteinExistence type="predicted"/>
<dbReference type="EMBL" id="CAJJDO010000041">
    <property type="protein sequence ID" value="CAD8164919.1"/>
    <property type="molecule type" value="Genomic_DNA"/>
</dbReference>
<dbReference type="PANTHER" id="PTHR12897:SF4">
    <property type="entry name" value="REGULATOR OF MON1-CCZ1 COMPLEX"/>
    <property type="match status" value="1"/>
</dbReference>
<dbReference type="GO" id="GO:0005765">
    <property type="term" value="C:lysosomal membrane"/>
    <property type="evidence" value="ECO:0007669"/>
    <property type="project" value="TreeGrafter"/>
</dbReference>
<dbReference type="GO" id="GO:0010506">
    <property type="term" value="P:regulation of autophagy"/>
    <property type="evidence" value="ECO:0007669"/>
    <property type="project" value="InterPro"/>
</dbReference>
<accession>A0A8S1UMF7</accession>
<evidence type="ECO:0000259" key="1">
    <source>
        <dbReference type="Pfam" id="PF07035"/>
    </source>
</evidence>
<dbReference type="AlphaFoldDB" id="A0A8S1UMF7"/>
<name>A0A8S1UMF7_9CILI</name>
<reference evidence="2" key="1">
    <citation type="submission" date="2021-01" db="EMBL/GenBank/DDBJ databases">
        <authorList>
            <consortium name="Genoscope - CEA"/>
            <person name="William W."/>
        </authorList>
    </citation>
    <scope>NUCLEOTIDE SEQUENCE</scope>
</reference>
<evidence type="ECO:0000313" key="3">
    <source>
        <dbReference type="Proteomes" id="UP000689195"/>
    </source>
</evidence>
<evidence type="ECO:0000313" key="2">
    <source>
        <dbReference type="EMBL" id="CAD8164919.1"/>
    </source>
</evidence>
<dbReference type="InterPro" id="IPR009755">
    <property type="entry name" value="RMC1_C"/>
</dbReference>
<feature type="domain" description="Mic1" evidence="1">
    <location>
        <begin position="541"/>
        <end position="743"/>
    </location>
</feature>